<dbReference type="AlphaFoldDB" id="A0A6N7Q058"/>
<evidence type="ECO:0000256" key="1">
    <source>
        <dbReference type="ARBA" id="ARBA00004141"/>
    </source>
</evidence>
<keyword evidence="2 5" id="KW-0812">Transmembrane</keyword>
<reference evidence="6 7" key="1">
    <citation type="submission" date="2019-10" db="EMBL/GenBank/DDBJ databases">
        <title>A soil myxobacterium in the family Polyangiaceae.</title>
        <authorList>
            <person name="Li Y."/>
            <person name="Wang J."/>
        </authorList>
    </citation>
    <scope>NUCLEOTIDE SEQUENCE [LARGE SCALE GENOMIC DNA]</scope>
    <source>
        <strain evidence="6 7">DSM 14734</strain>
    </source>
</reference>
<protein>
    <recommendedName>
        <fullName evidence="5">Probable membrane transporter protein</fullName>
    </recommendedName>
</protein>
<comment type="similarity">
    <text evidence="5">Belongs to the 4-toluene sulfonate uptake permease (TSUP) (TC 2.A.102) family.</text>
</comment>
<feature type="transmembrane region" description="Helical" evidence="5">
    <location>
        <begin position="63"/>
        <end position="82"/>
    </location>
</feature>
<evidence type="ECO:0000256" key="5">
    <source>
        <dbReference type="RuleBase" id="RU363041"/>
    </source>
</evidence>
<feature type="transmembrane region" description="Helical" evidence="5">
    <location>
        <begin position="190"/>
        <end position="213"/>
    </location>
</feature>
<name>A0A6N7Q058_9BACT</name>
<feature type="transmembrane region" description="Helical" evidence="5">
    <location>
        <begin position="282"/>
        <end position="300"/>
    </location>
</feature>
<evidence type="ECO:0000313" key="7">
    <source>
        <dbReference type="Proteomes" id="UP000440224"/>
    </source>
</evidence>
<feature type="transmembrane region" description="Helical" evidence="5">
    <location>
        <begin position="89"/>
        <end position="113"/>
    </location>
</feature>
<accession>A0A6N7Q058</accession>
<dbReference type="OrthoDB" id="9823084at2"/>
<gene>
    <name evidence="6" type="ORF">GF068_32070</name>
</gene>
<feature type="transmembrane region" description="Helical" evidence="5">
    <location>
        <begin position="250"/>
        <end position="270"/>
    </location>
</feature>
<dbReference type="EMBL" id="WJIE01000012">
    <property type="protein sequence ID" value="MRG96526.1"/>
    <property type="molecule type" value="Genomic_DNA"/>
</dbReference>
<proteinExistence type="inferred from homology"/>
<sequence length="302" mass="31577">MEAVSAGCDRCACRAARVKVPCSAMRAKWRSASIISKSYHGVPNNRLVRWWLWPYAWEVGGDAMLALLPVFGVLAGVLTTMAGLGGGILLLLGLSVVWGPAAALASTAPAMLFGNLHRLWLLREEFDRPSAKAFAWGAVPGSFVGGLMTAWMPEVVLRWLMLVMTAAAMGRALGVFTWRPRAAAMAPAGLGIGVVSATAGGAGLLVGPLFMAAGLSGKRFVGTIAAAAVALHAGRVAAYGLGGMMSRETMVRAVLLTVALMGGNVIGLWLRDRVLDERRAERLEFGALVACMGLSMLGIGKG</sequence>
<evidence type="ECO:0000256" key="4">
    <source>
        <dbReference type="ARBA" id="ARBA00023136"/>
    </source>
</evidence>
<comment type="subcellular location">
    <subcellularLocation>
        <location evidence="5">Cell membrane</location>
        <topology evidence="5">Multi-pass membrane protein</topology>
    </subcellularLocation>
    <subcellularLocation>
        <location evidence="1">Membrane</location>
        <topology evidence="1">Multi-pass membrane protein</topology>
    </subcellularLocation>
</comment>
<evidence type="ECO:0000256" key="2">
    <source>
        <dbReference type="ARBA" id="ARBA00022692"/>
    </source>
</evidence>
<dbReference type="GO" id="GO:0005886">
    <property type="term" value="C:plasma membrane"/>
    <property type="evidence" value="ECO:0007669"/>
    <property type="project" value="UniProtKB-SubCell"/>
</dbReference>
<dbReference type="Proteomes" id="UP000440224">
    <property type="component" value="Unassembled WGS sequence"/>
</dbReference>
<feature type="transmembrane region" description="Helical" evidence="5">
    <location>
        <begin position="159"/>
        <end position="178"/>
    </location>
</feature>
<feature type="transmembrane region" description="Helical" evidence="5">
    <location>
        <begin position="133"/>
        <end position="152"/>
    </location>
</feature>
<keyword evidence="5" id="KW-1003">Cell membrane</keyword>
<keyword evidence="3 5" id="KW-1133">Transmembrane helix</keyword>
<evidence type="ECO:0000256" key="3">
    <source>
        <dbReference type="ARBA" id="ARBA00022989"/>
    </source>
</evidence>
<comment type="caution">
    <text evidence="6">The sequence shown here is derived from an EMBL/GenBank/DDBJ whole genome shotgun (WGS) entry which is preliminary data.</text>
</comment>
<dbReference type="InterPro" id="IPR002781">
    <property type="entry name" value="TM_pro_TauE-like"/>
</dbReference>
<keyword evidence="4 5" id="KW-0472">Membrane</keyword>
<organism evidence="6 7">
    <name type="scientific">Polyangium spumosum</name>
    <dbReference type="NCBI Taxonomy" id="889282"/>
    <lineage>
        <taxon>Bacteria</taxon>
        <taxon>Pseudomonadati</taxon>
        <taxon>Myxococcota</taxon>
        <taxon>Polyangia</taxon>
        <taxon>Polyangiales</taxon>
        <taxon>Polyangiaceae</taxon>
        <taxon>Polyangium</taxon>
    </lineage>
</organism>
<evidence type="ECO:0000313" key="6">
    <source>
        <dbReference type="EMBL" id="MRG96526.1"/>
    </source>
</evidence>
<keyword evidence="7" id="KW-1185">Reference proteome</keyword>
<dbReference type="Pfam" id="PF01925">
    <property type="entry name" value="TauE"/>
    <property type="match status" value="1"/>
</dbReference>